<accession>A0A9P6KPL6</accession>
<protein>
    <submittedName>
        <fullName evidence="2">Uncharacterized protein</fullName>
    </submittedName>
</protein>
<feature type="region of interest" description="Disordered" evidence="1">
    <location>
        <begin position="315"/>
        <end position="337"/>
    </location>
</feature>
<gene>
    <name evidence="2" type="ORF">PMIN01_07115</name>
</gene>
<name>A0A9P6KPL6_9PLEO</name>
<feature type="region of interest" description="Disordered" evidence="1">
    <location>
        <begin position="210"/>
        <end position="247"/>
    </location>
</feature>
<proteinExistence type="predicted"/>
<reference evidence="2" key="1">
    <citation type="journal article" date="2020" name="Mol. Plant Microbe Interact.">
        <title>Genome Sequence of the Biocontrol Agent Coniothyrium minitans strain Conio (IMI 134523).</title>
        <authorList>
            <person name="Patel D."/>
            <person name="Shittu T.A."/>
            <person name="Baroncelli R."/>
            <person name="Muthumeenakshi S."/>
            <person name="Osborne T.H."/>
            <person name="Janganan T.K."/>
            <person name="Sreenivasaprasad S."/>
        </authorList>
    </citation>
    <scope>NUCLEOTIDE SEQUENCE</scope>
    <source>
        <strain evidence="2">Conio</strain>
    </source>
</reference>
<sequence>MSSYRPSNGKAPVTEVETVDLTFSSSPEPEPQPKQPHPQRQLDRYPGQQRLSSYPKKEPKRTPIRANGASSTSSWHHNAAANISDPLPSVSAEHLRHIINTSSPQRVTELLLNLCKSSPALSGAVARGLAPHSVWAQNTIKDYQRRTAVPQVKSEVAKPSSSSAANPGRSFEHRSYESPRTPYSIASVKSKVDNLEADSDDSLSDLEMIFTQPSRSSKGKAVAGSSSSLHRVAHGQTPTSSMHPSQPALSVRVKPELKATAPLCMQCNKMIQPGTNCLYHLGRPKMSTRGSQKIQLWTCCNKTVSAAGCCNGDHIPLRESNDEPVPTSTGPKKPRLV</sequence>
<organism evidence="2 3">
    <name type="scientific">Paraphaeosphaeria minitans</name>
    <dbReference type="NCBI Taxonomy" id="565426"/>
    <lineage>
        <taxon>Eukaryota</taxon>
        <taxon>Fungi</taxon>
        <taxon>Dikarya</taxon>
        <taxon>Ascomycota</taxon>
        <taxon>Pezizomycotina</taxon>
        <taxon>Dothideomycetes</taxon>
        <taxon>Pleosporomycetidae</taxon>
        <taxon>Pleosporales</taxon>
        <taxon>Massarineae</taxon>
        <taxon>Didymosphaeriaceae</taxon>
        <taxon>Paraphaeosphaeria</taxon>
    </lineage>
</organism>
<feature type="region of interest" description="Disordered" evidence="1">
    <location>
        <begin position="1"/>
        <end position="75"/>
    </location>
</feature>
<dbReference type="AlphaFoldDB" id="A0A9P6KPL6"/>
<dbReference type="Proteomes" id="UP000756921">
    <property type="component" value="Unassembled WGS sequence"/>
</dbReference>
<keyword evidence="3" id="KW-1185">Reference proteome</keyword>
<comment type="caution">
    <text evidence="2">The sequence shown here is derived from an EMBL/GenBank/DDBJ whole genome shotgun (WGS) entry which is preliminary data.</text>
</comment>
<feature type="compositionally biased region" description="Low complexity" evidence="1">
    <location>
        <begin position="214"/>
        <end position="228"/>
    </location>
</feature>
<evidence type="ECO:0000313" key="3">
    <source>
        <dbReference type="Proteomes" id="UP000756921"/>
    </source>
</evidence>
<dbReference type="EMBL" id="WJXW01000007">
    <property type="protein sequence ID" value="KAF9734212.1"/>
    <property type="molecule type" value="Genomic_DNA"/>
</dbReference>
<evidence type="ECO:0000256" key="1">
    <source>
        <dbReference type="SAM" id="MobiDB-lite"/>
    </source>
</evidence>
<evidence type="ECO:0000313" key="2">
    <source>
        <dbReference type="EMBL" id="KAF9734212.1"/>
    </source>
</evidence>
<feature type="region of interest" description="Disordered" evidence="1">
    <location>
        <begin position="150"/>
        <end position="182"/>
    </location>
</feature>
<feature type="compositionally biased region" description="Polar residues" evidence="1">
    <location>
        <begin position="236"/>
        <end position="247"/>
    </location>
</feature>
<dbReference type="OrthoDB" id="3798352at2759"/>